<name>A0A3Q2PLU7_FUNHE</name>
<dbReference type="Proteomes" id="UP000265000">
    <property type="component" value="Unplaced"/>
</dbReference>
<reference evidence="3" key="2">
    <citation type="submission" date="2025-09" db="UniProtKB">
        <authorList>
            <consortium name="Ensembl"/>
        </authorList>
    </citation>
    <scope>IDENTIFICATION</scope>
</reference>
<dbReference type="Ensembl" id="ENSFHET00000021061.1">
    <property type="protein sequence ID" value="ENSFHEP00000013502.1"/>
    <property type="gene ID" value="ENSFHEG00000015000.1"/>
</dbReference>
<dbReference type="AlphaFoldDB" id="A0A3Q2PLU7"/>
<evidence type="ECO:0000313" key="3">
    <source>
        <dbReference type="Ensembl" id="ENSFHEP00000013502.1"/>
    </source>
</evidence>
<accession>A0A3Q2PLU7</accession>
<feature type="domain" description="BRICHOS" evidence="2">
    <location>
        <begin position="1"/>
        <end position="29"/>
    </location>
</feature>
<sequence length="72" mass="8321">LVVTERIEDVKPLGFYIRRLCDGKETYRMQQRSSLPGTDELDKNSLCVGQPIWHLDIKASKSVLPCRRFCPL</sequence>
<evidence type="ECO:0000259" key="2">
    <source>
        <dbReference type="PROSITE" id="PS50869"/>
    </source>
</evidence>
<dbReference type="InterPro" id="IPR007084">
    <property type="entry name" value="BRICHOS_dom"/>
</dbReference>
<organism evidence="3 4">
    <name type="scientific">Fundulus heteroclitus</name>
    <name type="common">Killifish</name>
    <name type="synonym">Mummichog</name>
    <dbReference type="NCBI Taxonomy" id="8078"/>
    <lineage>
        <taxon>Eukaryota</taxon>
        <taxon>Metazoa</taxon>
        <taxon>Chordata</taxon>
        <taxon>Craniata</taxon>
        <taxon>Vertebrata</taxon>
        <taxon>Euteleostomi</taxon>
        <taxon>Actinopterygii</taxon>
        <taxon>Neopterygii</taxon>
        <taxon>Teleostei</taxon>
        <taxon>Neoteleostei</taxon>
        <taxon>Acanthomorphata</taxon>
        <taxon>Ovalentaria</taxon>
        <taxon>Atherinomorphae</taxon>
        <taxon>Cyprinodontiformes</taxon>
        <taxon>Fundulidae</taxon>
        <taxon>Fundulus</taxon>
    </lineage>
</organism>
<evidence type="ECO:0000313" key="4">
    <source>
        <dbReference type="Proteomes" id="UP000265000"/>
    </source>
</evidence>
<keyword evidence="4" id="KW-1185">Reference proteome</keyword>
<dbReference type="PROSITE" id="PS50869">
    <property type="entry name" value="BRICHOS"/>
    <property type="match status" value="1"/>
</dbReference>
<keyword evidence="1" id="KW-1015">Disulfide bond</keyword>
<protein>
    <recommendedName>
        <fullName evidence="2">BRICHOS domain-containing protein</fullName>
    </recommendedName>
</protein>
<reference evidence="3" key="1">
    <citation type="submission" date="2025-08" db="UniProtKB">
        <authorList>
            <consortium name="Ensembl"/>
        </authorList>
    </citation>
    <scope>IDENTIFICATION</scope>
</reference>
<evidence type="ECO:0000256" key="1">
    <source>
        <dbReference type="ARBA" id="ARBA00023157"/>
    </source>
</evidence>
<proteinExistence type="predicted"/>